<dbReference type="SUPFAM" id="SSF53756">
    <property type="entry name" value="UDP-Glycosyltransferase/glycogen phosphorylase"/>
    <property type="match status" value="1"/>
</dbReference>
<dbReference type="AlphaFoldDB" id="A0A2M7FY61"/>
<dbReference type="EMBL" id="PFFQ01000064">
    <property type="protein sequence ID" value="PIW14112.1"/>
    <property type="molecule type" value="Genomic_DNA"/>
</dbReference>
<evidence type="ECO:0008006" key="3">
    <source>
        <dbReference type="Google" id="ProtNLM"/>
    </source>
</evidence>
<protein>
    <recommendedName>
        <fullName evidence="3">Glycosyltransferase subfamily 4-like N-terminal domain-containing protein</fullName>
    </recommendedName>
</protein>
<accession>A0A2M7FY61</accession>
<proteinExistence type="predicted"/>
<dbReference type="Proteomes" id="UP000231019">
    <property type="component" value="Unassembled WGS sequence"/>
</dbReference>
<sequence>MRILVLVQAYPSKAKPYNQAYVHARVLTYLRQGWHVDILSFACQESYLHEGVRVLPESALKSVSQVYDVWVSHAPNLRNHLRLILSCPQKWKKLVWVIHGHEVLIKQNYYPAPYPWLPQPSGLKRLSDRLYDEFKVWFLARCLRHWIPRNKIKLIFVSAWMKQAFLESVPLPAEMLKGVSVIIPNPAHPIFLNTEWSEPTPPQADFVTLRPLDEPKYAVDQVYQLAKNYPELKFDLYGQGRFFEFHPPLPNLRWFNRYCTQEEIPGILAQYRAALMPTRLDAQGVMVCEMASWGMPVLTSDLPICREMLKDFPRVSFFATPDNCDLPGFLNRELPPRGNALRFAPEETILQEIAWIARNN</sequence>
<evidence type="ECO:0000313" key="2">
    <source>
        <dbReference type="Proteomes" id="UP000231019"/>
    </source>
</evidence>
<reference evidence="1 2" key="1">
    <citation type="submission" date="2017-09" db="EMBL/GenBank/DDBJ databases">
        <title>Depth-based differentiation of microbial function through sediment-hosted aquifers and enrichment of novel symbionts in the deep terrestrial subsurface.</title>
        <authorList>
            <person name="Probst A.J."/>
            <person name="Ladd B."/>
            <person name="Jarett J.K."/>
            <person name="Geller-Mcgrath D.E."/>
            <person name="Sieber C.M."/>
            <person name="Emerson J.B."/>
            <person name="Anantharaman K."/>
            <person name="Thomas B.C."/>
            <person name="Malmstrom R."/>
            <person name="Stieglmeier M."/>
            <person name="Klingl A."/>
            <person name="Woyke T."/>
            <person name="Ryan C.M."/>
            <person name="Banfield J.F."/>
        </authorList>
    </citation>
    <scope>NUCLEOTIDE SEQUENCE [LARGE SCALE GENOMIC DNA]</scope>
    <source>
        <strain evidence="1">CG17_big_fil_post_rev_8_21_14_2_50_48_46</strain>
    </source>
</reference>
<comment type="caution">
    <text evidence="1">The sequence shown here is derived from an EMBL/GenBank/DDBJ whole genome shotgun (WGS) entry which is preliminary data.</text>
</comment>
<evidence type="ECO:0000313" key="1">
    <source>
        <dbReference type="EMBL" id="PIW14112.1"/>
    </source>
</evidence>
<organism evidence="1 2">
    <name type="scientific">bacterium (Candidatus Blackallbacteria) CG17_big_fil_post_rev_8_21_14_2_50_48_46</name>
    <dbReference type="NCBI Taxonomy" id="2014261"/>
    <lineage>
        <taxon>Bacteria</taxon>
        <taxon>Candidatus Blackallbacteria</taxon>
    </lineage>
</organism>
<dbReference type="Gene3D" id="3.40.50.2000">
    <property type="entry name" value="Glycogen Phosphorylase B"/>
    <property type="match status" value="1"/>
</dbReference>
<name>A0A2M7FY61_9BACT</name>
<gene>
    <name evidence="1" type="ORF">COW36_22965</name>
</gene>